<dbReference type="AlphaFoldDB" id="A0A1F6M416"/>
<reference evidence="2 3" key="1">
    <citation type="journal article" date="2016" name="Nat. Commun.">
        <title>Thousands of microbial genomes shed light on interconnected biogeochemical processes in an aquifer system.</title>
        <authorList>
            <person name="Anantharaman K."/>
            <person name="Brown C.T."/>
            <person name="Hug L.A."/>
            <person name="Sharon I."/>
            <person name="Castelle C.J."/>
            <person name="Probst A.J."/>
            <person name="Thomas B.C."/>
            <person name="Singh A."/>
            <person name="Wilkins M.J."/>
            <person name="Karaoz U."/>
            <person name="Brodie E.L."/>
            <person name="Williams K.H."/>
            <person name="Hubbard S.S."/>
            <person name="Banfield J.F."/>
        </authorList>
    </citation>
    <scope>NUCLEOTIDE SEQUENCE [LARGE SCALE GENOMIC DNA]</scope>
</reference>
<comment type="caution">
    <text evidence="2">The sequence shown here is derived from an EMBL/GenBank/DDBJ whole genome shotgun (WGS) entry which is preliminary data.</text>
</comment>
<feature type="region of interest" description="Disordered" evidence="1">
    <location>
        <begin position="61"/>
        <end position="82"/>
    </location>
</feature>
<evidence type="ECO:0000313" key="3">
    <source>
        <dbReference type="Proteomes" id="UP000178742"/>
    </source>
</evidence>
<gene>
    <name evidence="2" type="ORF">A3B90_01315</name>
</gene>
<name>A0A1F6M416_9BACT</name>
<dbReference type="EMBL" id="MFPX01000020">
    <property type="protein sequence ID" value="OGH66318.1"/>
    <property type="molecule type" value="Genomic_DNA"/>
</dbReference>
<organism evidence="2 3">
    <name type="scientific">Candidatus Magasanikbacteria bacterium RIFCSPHIGHO2_02_FULL_41_13</name>
    <dbReference type="NCBI Taxonomy" id="1798676"/>
    <lineage>
        <taxon>Bacteria</taxon>
        <taxon>Candidatus Magasanikiibacteriota</taxon>
    </lineage>
</organism>
<evidence type="ECO:0000256" key="1">
    <source>
        <dbReference type="SAM" id="MobiDB-lite"/>
    </source>
</evidence>
<evidence type="ECO:0000313" key="2">
    <source>
        <dbReference type="EMBL" id="OGH66318.1"/>
    </source>
</evidence>
<sequence length="95" mass="10767">MFGDVAGTPPPLSLMPAPNTLRVFFLFLESNPATHRVNLTCISKSCIIFTSFNTLNMGMRKKGRNKEKAQWKKDKITRDKKKLKRVRKAAAAKVM</sequence>
<dbReference type="STRING" id="1798676.A3B90_01315"/>
<proteinExistence type="predicted"/>
<dbReference type="Proteomes" id="UP000178742">
    <property type="component" value="Unassembled WGS sequence"/>
</dbReference>
<accession>A0A1F6M416</accession>
<protein>
    <submittedName>
        <fullName evidence="2">Uncharacterized protein</fullName>
    </submittedName>
</protein>
<feature type="compositionally biased region" description="Basic and acidic residues" evidence="1">
    <location>
        <begin position="66"/>
        <end position="77"/>
    </location>
</feature>